<feature type="chain" id="PRO_5002666751" evidence="3">
    <location>
        <begin position="30"/>
        <end position="350"/>
    </location>
</feature>
<dbReference type="Gene3D" id="3.40.50.1110">
    <property type="entry name" value="SGNH hydrolase"/>
    <property type="match status" value="1"/>
</dbReference>
<organism evidence="4 5">
    <name type="scientific">Nitrococcus mobilis Nb-231</name>
    <dbReference type="NCBI Taxonomy" id="314278"/>
    <lineage>
        <taxon>Bacteria</taxon>
        <taxon>Pseudomonadati</taxon>
        <taxon>Pseudomonadota</taxon>
        <taxon>Gammaproteobacteria</taxon>
        <taxon>Chromatiales</taxon>
        <taxon>Ectothiorhodospiraceae</taxon>
        <taxon>Nitrococcus</taxon>
    </lineage>
</organism>
<sequence>MAMPITIRRSLAVLTLLSCLLPALSHAYADLVVLGDSLSDVGNLRLATQGSPGGPLPQDPPYFQGRFSDGPNYTETLWRRLGLPGDINPSFAGGTNYAVGGARTRYHASDLANPAFNPLTDATTALQLTLFGQRDLLLFNNGDHLDSASLYTVWIGSNDVRDAILSVANGGSPEFADQLIAQSAADLLVAINDLVMAGARDLLIPSVPDLGLIPEMMALAPSVPGIELLATTLSQNFNDLVDAGLDSISAEVTRLDVFTFLRDFIDDPTGFGLPAGVNTTQPCFEGFIGVPGTLCSQPREFVFFDKIHPTAVTHRVLGQLAANAVPVPGIAWLVAIGLFAIGTVHRLAVS</sequence>
<dbReference type="Pfam" id="PF00657">
    <property type="entry name" value="Lipase_GDSL"/>
    <property type="match status" value="1"/>
</dbReference>
<dbReference type="SUPFAM" id="SSF52266">
    <property type="entry name" value="SGNH hydrolase"/>
    <property type="match status" value="1"/>
</dbReference>
<dbReference type="CDD" id="cd01846">
    <property type="entry name" value="fatty_acyltransferase_like"/>
    <property type="match status" value="1"/>
</dbReference>
<keyword evidence="3" id="KW-0732">Signal</keyword>
<evidence type="ECO:0000256" key="3">
    <source>
        <dbReference type="SAM" id="SignalP"/>
    </source>
</evidence>
<gene>
    <name evidence="4" type="ORF">NB231_12656</name>
</gene>
<accession>A4BU66</accession>
<feature type="transmembrane region" description="Helical" evidence="2">
    <location>
        <begin position="329"/>
        <end position="349"/>
    </location>
</feature>
<dbReference type="PANTHER" id="PTHR45648">
    <property type="entry name" value="GDSL LIPASE/ACYLHYDROLASE FAMILY PROTEIN (AFU_ORTHOLOGUE AFUA_4G14700)"/>
    <property type="match status" value="1"/>
</dbReference>
<evidence type="ECO:0000313" key="5">
    <source>
        <dbReference type="Proteomes" id="UP000003374"/>
    </source>
</evidence>
<keyword evidence="1" id="KW-0378">Hydrolase</keyword>
<dbReference type="PANTHER" id="PTHR45648:SF22">
    <property type="entry name" value="GDSL LIPASE_ACYLHYDROLASE FAMILY PROTEIN (AFU_ORTHOLOGUE AFUA_4G14700)"/>
    <property type="match status" value="1"/>
</dbReference>
<keyword evidence="2" id="KW-1133">Transmembrane helix</keyword>
<evidence type="ECO:0000256" key="2">
    <source>
        <dbReference type="SAM" id="Phobius"/>
    </source>
</evidence>
<feature type="signal peptide" evidence="3">
    <location>
        <begin position="1"/>
        <end position="29"/>
    </location>
</feature>
<dbReference type="HOGENOM" id="CLU_015101_3_2_6"/>
<dbReference type="Proteomes" id="UP000003374">
    <property type="component" value="Unassembled WGS sequence"/>
</dbReference>
<keyword evidence="2" id="KW-0472">Membrane</keyword>
<keyword evidence="2" id="KW-0812">Transmembrane</keyword>
<dbReference type="InterPro" id="IPR036514">
    <property type="entry name" value="SGNH_hydro_sf"/>
</dbReference>
<name>A4BU66_9GAMM</name>
<dbReference type="RefSeq" id="WP_005003159.1">
    <property type="nucleotide sequence ID" value="NZ_CH672427.1"/>
</dbReference>
<evidence type="ECO:0000313" key="4">
    <source>
        <dbReference type="EMBL" id="EAR20740.1"/>
    </source>
</evidence>
<dbReference type="GO" id="GO:0016788">
    <property type="term" value="F:hydrolase activity, acting on ester bonds"/>
    <property type="evidence" value="ECO:0007669"/>
    <property type="project" value="InterPro"/>
</dbReference>
<evidence type="ECO:0000256" key="1">
    <source>
        <dbReference type="ARBA" id="ARBA00022801"/>
    </source>
</evidence>
<reference evidence="4 5" key="1">
    <citation type="submission" date="2006-02" db="EMBL/GenBank/DDBJ databases">
        <authorList>
            <person name="Waterbury J."/>
            <person name="Ferriera S."/>
            <person name="Johnson J."/>
            <person name="Kravitz S."/>
            <person name="Halpern A."/>
            <person name="Remington K."/>
            <person name="Beeson K."/>
            <person name="Tran B."/>
            <person name="Rogers Y.-H."/>
            <person name="Friedman R."/>
            <person name="Venter J.C."/>
        </authorList>
    </citation>
    <scope>NUCLEOTIDE SEQUENCE [LARGE SCALE GENOMIC DNA]</scope>
    <source>
        <strain evidence="4 5">Nb-231</strain>
    </source>
</reference>
<keyword evidence="5" id="KW-1185">Reference proteome</keyword>
<protein>
    <submittedName>
        <fullName evidence="4">Lipolytic enzyme, G-D-S-L</fullName>
    </submittedName>
</protein>
<dbReference type="eggNOG" id="COG3240">
    <property type="taxonomic scope" value="Bacteria"/>
</dbReference>
<dbReference type="EMBL" id="AAOF01000017">
    <property type="protein sequence ID" value="EAR20740.1"/>
    <property type="molecule type" value="Genomic_DNA"/>
</dbReference>
<proteinExistence type="predicted"/>
<dbReference type="STRING" id="314278.NB231_12656"/>
<dbReference type="AlphaFoldDB" id="A4BU66"/>
<dbReference type="InterPro" id="IPR051058">
    <property type="entry name" value="GDSL_Est/Lipase"/>
</dbReference>
<comment type="caution">
    <text evidence="4">The sequence shown here is derived from an EMBL/GenBank/DDBJ whole genome shotgun (WGS) entry which is preliminary data.</text>
</comment>
<dbReference type="InterPro" id="IPR001087">
    <property type="entry name" value="GDSL"/>
</dbReference>